<dbReference type="SUPFAM" id="SSF53649">
    <property type="entry name" value="Alkaline phosphatase-like"/>
    <property type="match status" value="1"/>
</dbReference>
<sequence length="530" mass="59721">MKIQARNITPKVLVSFAASVILSSLPLQAKAETKPNIIVIMADDVSWDNLSVYHQGLKSAETPNLDQLAREGLRFTDYYAQPSCTAGRSAFITGQLPIRTGLHTVGLPGDPIGLSSEDPTLAQLLKGLGYATGQFGKNHLGDKNAFLPTVHGFDEYWGWLYHLNAMEYANDPDWPKDKAFNEEFGPRNLIHSWAQQEDDPTIQARWGKVGKQRIEDDGPAPPDRQKTLDDDVTRYTIEFMDRAIENDEPFFIWMAPARAHIWTHLKPKYEKMLGNGKGLQDVVMKELDDNVGKVLTALEERGVADNTIVIFTSDNGPETLTWPDGGTTLFHGEKGTTWEGGFRVPAIIRWPEKIAAGRVENQIFDAMDWMPTLIAAAGGPQDLREQLRKGYEGYKVHMDGYNQLDFLVGAKDESSRNEVLYYERTDLQAVRFNDWKAHFVIQPEGWFGPKVKLNAPMLFNLRRDPYEKVANESGMYIRWLGEKMWAFGPAQRLVQSHLKTLEAFPPRKPENGPTSPESQAQERLGSGFSQ</sequence>
<dbReference type="Pfam" id="PF00884">
    <property type="entry name" value="Sulfatase"/>
    <property type="match status" value="1"/>
</dbReference>
<dbReference type="InterPro" id="IPR017850">
    <property type="entry name" value="Alkaline_phosphatase_core_sf"/>
</dbReference>
<evidence type="ECO:0000256" key="2">
    <source>
        <dbReference type="SAM" id="SignalP"/>
    </source>
</evidence>
<dbReference type="EC" id="3.1.6.1" evidence="4"/>
<dbReference type="CDD" id="cd16142">
    <property type="entry name" value="ARS_like"/>
    <property type="match status" value="1"/>
</dbReference>
<name>A0A165XMN1_9HYPH</name>
<dbReference type="PANTHER" id="PTHR43751">
    <property type="entry name" value="SULFATASE"/>
    <property type="match status" value="1"/>
</dbReference>
<dbReference type="RefSeq" id="WP_068007041.1">
    <property type="nucleotide sequence ID" value="NZ_FOFM01000040.1"/>
</dbReference>
<feature type="signal peptide" evidence="2">
    <location>
        <begin position="1"/>
        <end position="29"/>
    </location>
</feature>
<dbReference type="OrthoDB" id="9803751at2"/>
<organism evidence="4 5">
    <name type="scientific">Pseudovibrio axinellae</name>
    <dbReference type="NCBI Taxonomy" id="989403"/>
    <lineage>
        <taxon>Bacteria</taxon>
        <taxon>Pseudomonadati</taxon>
        <taxon>Pseudomonadota</taxon>
        <taxon>Alphaproteobacteria</taxon>
        <taxon>Hyphomicrobiales</taxon>
        <taxon>Stappiaceae</taxon>
        <taxon>Pseudovibrio</taxon>
    </lineage>
</organism>
<keyword evidence="2" id="KW-0732">Signal</keyword>
<dbReference type="Proteomes" id="UP000076577">
    <property type="component" value="Unassembled WGS sequence"/>
</dbReference>
<feature type="chain" id="PRO_5007868964" evidence="2">
    <location>
        <begin position="30"/>
        <end position="530"/>
    </location>
</feature>
<proteinExistence type="predicted"/>
<dbReference type="InterPro" id="IPR052701">
    <property type="entry name" value="GAG_Ulvan_Degrading_Sulfatases"/>
</dbReference>
<accession>A0A165XMN1</accession>
<feature type="region of interest" description="Disordered" evidence="1">
    <location>
        <begin position="503"/>
        <end position="530"/>
    </location>
</feature>
<reference evidence="4 5" key="1">
    <citation type="journal article" date="2016" name="Front. Microbiol.">
        <title>Comparative Genomic Analysis Reveals a Diverse Repertoire of Genes Involved in Prokaryote-Eukaryote Interactions within the Pseudovibrio Genus.</title>
        <authorList>
            <person name="Romano S."/>
            <person name="Fernandez-Guerra A."/>
            <person name="Reen F.J."/>
            <person name="Glockner F.O."/>
            <person name="Crowley S.P."/>
            <person name="O'Sullivan O."/>
            <person name="Cotter P.D."/>
            <person name="Adams C."/>
            <person name="Dobson A.D."/>
            <person name="O'Gara F."/>
        </authorList>
    </citation>
    <scope>NUCLEOTIDE SEQUENCE [LARGE SCALE GENOMIC DNA]</scope>
    <source>
        <strain evidence="4 5">Ad2</strain>
    </source>
</reference>
<dbReference type="GO" id="GO:0004065">
    <property type="term" value="F:arylsulfatase activity"/>
    <property type="evidence" value="ECO:0007669"/>
    <property type="project" value="UniProtKB-EC"/>
</dbReference>
<dbReference type="Gene3D" id="3.40.720.10">
    <property type="entry name" value="Alkaline Phosphatase, subunit A"/>
    <property type="match status" value="1"/>
</dbReference>
<evidence type="ECO:0000313" key="5">
    <source>
        <dbReference type="Proteomes" id="UP000076577"/>
    </source>
</evidence>
<dbReference type="AlphaFoldDB" id="A0A165XMN1"/>
<evidence type="ECO:0000313" key="4">
    <source>
        <dbReference type="EMBL" id="KZL17863.1"/>
    </source>
</evidence>
<keyword evidence="5" id="KW-1185">Reference proteome</keyword>
<dbReference type="PATRIC" id="fig|989403.3.peg.3074"/>
<dbReference type="EMBL" id="LMCB01000028">
    <property type="protein sequence ID" value="KZL17863.1"/>
    <property type="molecule type" value="Genomic_DNA"/>
</dbReference>
<feature type="compositionally biased region" description="Polar residues" evidence="1">
    <location>
        <begin position="512"/>
        <end position="530"/>
    </location>
</feature>
<feature type="domain" description="Sulfatase N-terminal" evidence="3">
    <location>
        <begin position="35"/>
        <end position="378"/>
    </location>
</feature>
<dbReference type="STRING" id="989403.SAMN05421798_1404"/>
<protein>
    <submittedName>
        <fullName evidence="4">Arylsulfatase</fullName>
        <ecNumber evidence="4">3.1.6.1</ecNumber>
    </submittedName>
</protein>
<dbReference type="InterPro" id="IPR000917">
    <property type="entry name" value="Sulfatase_N"/>
</dbReference>
<evidence type="ECO:0000259" key="3">
    <source>
        <dbReference type="Pfam" id="PF00884"/>
    </source>
</evidence>
<evidence type="ECO:0000256" key="1">
    <source>
        <dbReference type="SAM" id="MobiDB-lite"/>
    </source>
</evidence>
<gene>
    <name evidence="4" type="primary">atsA</name>
    <name evidence="4" type="ORF">PsAD2_02865</name>
</gene>
<dbReference type="Pfam" id="PF14707">
    <property type="entry name" value="Sulfatase_C"/>
    <property type="match status" value="1"/>
</dbReference>
<dbReference type="PANTHER" id="PTHR43751:SF2">
    <property type="entry name" value="SULFATASE N-TERMINAL DOMAIN-CONTAINING PROTEIN"/>
    <property type="match status" value="1"/>
</dbReference>
<comment type="caution">
    <text evidence="4">The sequence shown here is derived from an EMBL/GenBank/DDBJ whole genome shotgun (WGS) entry which is preliminary data.</text>
</comment>
<keyword evidence="4" id="KW-0378">Hydrolase</keyword>
<dbReference type="Gene3D" id="3.30.1120.10">
    <property type="match status" value="1"/>
</dbReference>